<proteinExistence type="predicted"/>
<evidence type="ECO:0000259" key="1">
    <source>
        <dbReference type="PROSITE" id="PS50043"/>
    </source>
</evidence>
<keyword evidence="4" id="KW-1185">Reference proteome</keyword>
<accession>A0A060ZZ13</accession>
<name>A0A060ZZ13_9ACTN</name>
<dbReference type="SMART" id="SM00421">
    <property type="entry name" value="HTH_LUXR"/>
    <property type="match status" value="1"/>
</dbReference>
<organism evidence="2">
    <name type="scientific">Streptomyces iranensis</name>
    <dbReference type="NCBI Taxonomy" id="576784"/>
    <lineage>
        <taxon>Bacteria</taxon>
        <taxon>Bacillati</taxon>
        <taxon>Actinomycetota</taxon>
        <taxon>Actinomycetes</taxon>
        <taxon>Kitasatosporales</taxon>
        <taxon>Streptomycetaceae</taxon>
        <taxon>Streptomyces</taxon>
        <taxon>Streptomyces violaceusniger group</taxon>
    </lineage>
</organism>
<evidence type="ECO:0000313" key="2">
    <source>
        <dbReference type="EMBL" id="CDR13493.1"/>
    </source>
</evidence>
<feature type="domain" description="HTH luxR-type" evidence="1">
    <location>
        <begin position="11"/>
        <end position="73"/>
    </location>
</feature>
<dbReference type="InterPro" id="IPR016032">
    <property type="entry name" value="Sig_transdc_resp-reg_C-effctor"/>
</dbReference>
<evidence type="ECO:0000313" key="3">
    <source>
        <dbReference type="EMBL" id="MBP2068793.1"/>
    </source>
</evidence>
<dbReference type="InterPro" id="IPR036388">
    <property type="entry name" value="WH-like_DNA-bd_sf"/>
</dbReference>
<dbReference type="Gene3D" id="1.10.10.10">
    <property type="entry name" value="Winged helix-like DNA-binding domain superfamily/Winged helix DNA-binding domain"/>
    <property type="match status" value="1"/>
</dbReference>
<dbReference type="HOGENOM" id="CLU_2636554_0_0_11"/>
<evidence type="ECO:0000313" key="4">
    <source>
        <dbReference type="Proteomes" id="UP000756710"/>
    </source>
</evidence>
<gene>
    <name evidence="3" type="ORF">J2Z30_009875</name>
    <name evidence="2" type="ORF">SIRAN8014</name>
</gene>
<dbReference type="GO" id="GO:0006355">
    <property type="term" value="P:regulation of DNA-templated transcription"/>
    <property type="evidence" value="ECO:0007669"/>
    <property type="project" value="InterPro"/>
</dbReference>
<dbReference type="InterPro" id="IPR000792">
    <property type="entry name" value="Tscrpt_reg_LuxR_C"/>
</dbReference>
<dbReference type="EMBL" id="JAGGLR010000056">
    <property type="protein sequence ID" value="MBP2068793.1"/>
    <property type="molecule type" value="Genomic_DNA"/>
</dbReference>
<dbReference type="SUPFAM" id="SSF46894">
    <property type="entry name" value="C-terminal effector domain of the bipartite response regulators"/>
    <property type="match status" value="1"/>
</dbReference>
<dbReference type="Pfam" id="PF00196">
    <property type="entry name" value="GerE"/>
    <property type="match status" value="1"/>
</dbReference>
<dbReference type="Proteomes" id="UP000756710">
    <property type="component" value="Unassembled WGS sequence"/>
</dbReference>
<dbReference type="EMBL" id="LK022848">
    <property type="protein sequence ID" value="CDR13493.1"/>
    <property type="molecule type" value="Genomic_DNA"/>
</dbReference>
<protein>
    <submittedName>
        <fullName evidence="3">DNA-binding NarL/FixJ family response regulator</fullName>
    </submittedName>
    <submittedName>
        <fullName evidence="2">Transcriptional regulatory protein</fullName>
    </submittedName>
</protein>
<dbReference type="RefSeq" id="WP_044578197.1">
    <property type="nucleotide sequence ID" value="NZ_BAABDR010000010.1"/>
</dbReference>
<keyword evidence="3" id="KW-0238">DNA-binding</keyword>
<reference evidence="2" key="1">
    <citation type="submission" date="2014-05" db="EMBL/GenBank/DDBJ databases">
        <authorList>
            <person name="Horn Fabian"/>
        </authorList>
    </citation>
    <scope>NUCLEOTIDE SEQUENCE</scope>
</reference>
<reference evidence="3 4" key="2">
    <citation type="submission" date="2021-03" db="EMBL/GenBank/DDBJ databases">
        <title>Genomic Encyclopedia of Type Strains, Phase IV (KMG-IV): sequencing the most valuable type-strain genomes for metagenomic binning, comparative biology and taxonomic classification.</title>
        <authorList>
            <person name="Goeker M."/>
        </authorList>
    </citation>
    <scope>NUCLEOTIDE SEQUENCE [LARGE SCALE GENOMIC DNA]</scope>
    <source>
        <strain evidence="3 4">DSM 41954</strain>
    </source>
</reference>
<dbReference type="AlphaFoldDB" id="A0A060ZZ13"/>
<dbReference type="GO" id="GO:0003677">
    <property type="term" value="F:DNA binding"/>
    <property type="evidence" value="ECO:0007669"/>
    <property type="project" value="UniProtKB-KW"/>
</dbReference>
<sequence length="77" mass="8362">MALQPSGERLLSVTATALTDRVIATLVSDGLTNSQIATINRAPHTVSYHLRKMFGTLGVRSRSELAGTARQRLWEAP</sequence>
<dbReference type="PROSITE" id="PS50043">
    <property type="entry name" value="HTH_LUXR_2"/>
    <property type="match status" value="1"/>
</dbReference>